<dbReference type="PROSITE" id="PS50076">
    <property type="entry name" value="DNAJ_2"/>
    <property type="match status" value="1"/>
</dbReference>
<evidence type="ECO:0000256" key="4">
    <source>
        <dbReference type="ARBA" id="ARBA00023186"/>
    </source>
</evidence>
<organism evidence="7">
    <name type="scientific">Trepomonas sp. PC1</name>
    <dbReference type="NCBI Taxonomy" id="1076344"/>
    <lineage>
        <taxon>Eukaryota</taxon>
        <taxon>Metamonada</taxon>
        <taxon>Diplomonadida</taxon>
        <taxon>Hexamitidae</taxon>
        <taxon>Hexamitinae</taxon>
        <taxon>Trepomonas</taxon>
    </lineage>
</organism>
<dbReference type="PROSITE" id="PS00636">
    <property type="entry name" value="DNAJ_1"/>
    <property type="match status" value="1"/>
</dbReference>
<dbReference type="PANTHER" id="PTHR44027:SF7">
    <property type="entry name" value="DNAJ HOMOLOG SUBFAMILY C MEMBER 5 HOMOLOG"/>
    <property type="match status" value="1"/>
</dbReference>
<proteinExistence type="predicted"/>
<feature type="non-terminal residue" evidence="7">
    <location>
        <position position="1"/>
    </location>
</feature>
<feature type="domain" description="J" evidence="6">
    <location>
        <begin position="1"/>
        <end position="57"/>
    </location>
</feature>
<evidence type="ECO:0000259" key="6">
    <source>
        <dbReference type="PROSITE" id="PS50076"/>
    </source>
</evidence>
<protein>
    <submittedName>
        <fullName evidence="7">Chaperone protein DnaJ</fullName>
    </submittedName>
</protein>
<evidence type="ECO:0000256" key="1">
    <source>
        <dbReference type="ARBA" id="ARBA00004635"/>
    </source>
</evidence>
<comment type="subcellular location">
    <subcellularLocation>
        <location evidence="1">Membrane</location>
        <topology evidence="1">Lipid-anchor</topology>
    </subcellularLocation>
</comment>
<dbReference type="InterPro" id="IPR051434">
    <property type="entry name" value="DnaJ_C_subfamily_member5"/>
</dbReference>
<feature type="non-terminal residue" evidence="7">
    <location>
        <position position="95"/>
    </location>
</feature>
<evidence type="ECO:0000313" key="7">
    <source>
        <dbReference type="EMBL" id="JAP94715.1"/>
    </source>
</evidence>
<gene>
    <name evidence="7" type="ORF">TPC1_12541</name>
</gene>
<name>A0A146KGF1_9EUKA</name>
<evidence type="ECO:0000256" key="5">
    <source>
        <dbReference type="ARBA" id="ARBA00023288"/>
    </source>
</evidence>
<evidence type="ECO:0000256" key="2">
    <source>
        <dbReference type="ARBA" id="ARBA00023136"/>
    </source>
</evidence>
<keyword evidence="5" id="KW-0449">Lipoprotein</keyword>
<dbReference type="InterPro" id="IPR018253">
    <property type="entry name" value="DnaJ_domain_CS"/>
</dbReference>
<dbReference type="EMBL" id="GDID01001891">
    <property type="protein sequence ID" value="JAP94715.1"/>
    <property type="molecule type" value="Transcribed_RNA"/>
</dbReference>
<dbReference type="SUPFAM" id="SSF46565">
    <property type="entry name" value="Chaperone J-domain"/>
    <property type="match status" value="1"/>
</dbReference>
<dbReference type="InterPro" id="IPR001623">
    <property type="entry name" value="DnaJ_domain"/>
</dbReference>
<dbReference type="CDD" id="cd06257">
    <property type="entry name" value="DnaJ"/>
    <property type="match status" value="1"/>
</dbReference>
<dbReference type="GO" id="GO:0016020">
    <property type="term" value="C:membrane"/>
    <property type="evidence" value="ECO:0007669"/>
    <property type="project" value="UniProtKB-SubCell"/>
</dbReference>
<dbReference type="PRINTS" id="PR00625">
    <property type="entry name" value="JDOMAIN"/>
</dbReference>
<keyword evidence="3" id="KW-0564">Palmitate</keyword>
<dbReference type="InterPro" id="IPR036869">
    <property type="entry name" value="J_dom_sf"/>
</dbReference>
<keyword evidence="4" id="KW-0143">Chaperone</keyword>
<evidence type="ECO:0000256" key="3">
    <source>
        <dbReference type="ARBA" id="ARBA00023139"/>
    </source>
</evidence>
<reference evidence="7" key="1">
    <citation type="submission" date="2015-07" db="EMBL/GenBank/DDBJ databases">
        <title>Adaptation to a free-living lifestyle via gene acquisitions in the diplomonad Trepomonas sp. PC1.</title>
        <authorList>
            <person name="Xu F."/>
            <person name="Jerlstrom-Hultqvist J."/>
            <person name="Kolisko M."/>
            <person name="Simpson A.G.B."/>
            <person name="Roger A.J."/>
            <person name="Svard S.G."/>
            <person name="Andersson J.O."/>
        </authorList>
    </citation>
    <scope>NUCLEOTIDE SEQUENCE</scope>
    <source>
        <strain evidence="7">PC1</strain>
    </source>
</reference>
<dbReference type="Gene3D" id="1.10.287.110">
    <property type="entry name" value="DnaJ domain"/>
    <property type="match status" value="1"/>
</dbReference>
<dbReference type="GO" id="GO:0005737">
    <property type="term" value="C:cytoplasm"/>
    <property type="evidence" value="ECO:0007669"/>
    <property type="project" value="UniProtKB-ARBA"/>
</dbReference>
<keyword evidence="2" id="KW-0472">Membrane</keyword>
<dbReference type="Pfam" id="PF00226">
    <property type="entry name" value="DnaJ"/>
    <property type="match status" value="1"/>
</dbReference>
<accession>A0A146KGF1</accession>
<sequence length="95" mass="11250">LEVDKNVSQQQIKKQYWILSQKYNPNLAENKEKFQDITRAYQILKDEQKRQNYDKYGELGMQAVEKIFDGVQKDAESPYKKYIEQVPDGQQAKCS</sequence>
<dbReference type="SMART" id="SM00271">
    <property type="entry name" value="DnaJ"/>
    <property type="match status" value="1"/>
</dbReference>
<dbReference type="AlphaFoldDB" id="A0A146KGF1"/>
<dbReference type="PANTHER" id="PTHR44027">
    <property type="entry name" value="DNAJ HOMOLOG SUBFAMILY C MEMBER 5 HOMOLOG"/>
    <property type="match status" value="1"/>
</dbReference>